<dbReference type="CDD" id="cd00044">
    <property type="entry name" value="CysPc"/>
    <property type="match status" value="1"/>
</dbReference>
<comment type="caution">
    <text evidence="6">Lacks conserved residue(s) required for the propagation of feature annotation.</text>
</comment>
<accession>A0A024GJ80</accession>
<evidence type="ECO:0000256" key="1">
    <source>
        <dbReference type="ARBA" id="ARBA00007623"/>
    </source>
</evidence>
<dbReference type="InterPro" id="IPR022684">
    <property type="entry name" value="Calpain_cysteine_protease"/>
</dbReference>
<evidence type="ECO:0000256" key="2">
    <source>
        <dbReference type="ARBA" id="ARBA00022670"/>
    </source>
</evidence>
<evidence type="ECO:0000259" key="10">
    <source>
        <dbReference type="PROSITE" id="PS50203"/>
    </source>
</evidence>
<dbReference type="Gene3D" id="2.60.120.380">
    <property type="match status" value="1"/>
</dbReference>
<evidence type="ECO:0000256" key="5">
    <source>
        <dbReference type="PIRSR" id="PIRSR622684-1"/>
    </source>
</evidence>
<dbReference type="PROSITE" id="PS50203">
    <property type="entry name" value="CALPAIN_CAT"/>
    <property type="match status" value="1"/>
</dbReference>
<keyword evidence="2" id="KW-0645">Protease</keyword>
<feature type="transmembrane region" description="Helical" evidence="7">
    <location>
        <begin position="543"/>
        <end position="566"/>
    </location>
</feature>
<keyword evidence="7" id="KW-0472">Membrane</keyword>
<dbReference type="InParanoid" id="A0A024GJ80"/>
<keyword evidence="3" id="KW-0378">Hydrolase</keyword>
<dbReference type="PRINTS" id="PR00704">
    <property type="entry name" value="CALPAIN"/>
</dbReference>
<dbReference type="OrthoDB" id="424753at2759"/>
<dbReference type="Pfam" id="PF01067">
    <property type="entry name" value="Calpain_III"/>
    <property type="match status" value="1"/>
</dbReference>
<dbReference type="InterPro" id="IPR022683">
    <property type="entry name" value="Calpain_III"/>
</dbReference>
<feature type="transmembrane region" description="Helical" evidence="7">
    <location>
        <begin position="1317"/>
        <end position="1336"/>
    </location>
</feature>
<evidence type="ECO:0000256" key="4">
    <source>
        <dbReference type="ARBA" id="ARBA00022807"/>
    </source>
</evidence>
<dbReference type="Gene3D" id="2.20.70.10">
    <property type="match status" value="1"/>
</dbReference>
<dbReference type="Pfam" id="PF00648">
    <property type="entry name" value="Peptidase_C2"/>
    <property type="match status" value="1"/>
</dbReference>
<feature type="transmembrane region" description="Helical" evidence="7">
    <location>
        <begin position="1342"/>
        <end position="1362"/>
    </location>
</feature>
<dbReference type="Gene3D" id="3.90.70.10">
    <property type="entry name" value="Cysteine proteinases"/>
    <property type="match status" value="1"/>
</dbReference>
<comment type="similarity">
    <text evidence="1">Belongs to the peptidase C2 family.</text>
</comment>
<dbReference type="InterPro" id="IPR036213">
    <property type="entry name" value="Calpain_III_sf"/>
</dbReference>
<feature type="transmembrane region" description="Helical" evidence="7">
    <location>
        <begin position="973"/>
        <end position="996"/>
    </location>
</feature>
<dbReference type="SMART" id="SM00456">
    <property type="entry name" value="WW"/>
    <property type="match status" value="1"/>
</dbReference>
<dbReference type="InterPro" id="IPR000008">
    <property type="entry name" value="C2_dom"/>
</dbReference>
<feature type="transmembrane region" description="Helical" evidence="7">
    <location>
        <begin position="1440"/>
        <end position="1468"/>
    </location>
</feature>
<feature type="transmembrane region" description="Helical" evidence="7">
    <location>
        <begin position="928"/>
        <end position="952"/>
    </location>
</feature>
<feature type="transmembrane region" description="Helical" evidence="7">
    <location>
        <begin position="1248"/>
        <end position="1270"/>
    </location>
</feature>
<dbReference type="GO" id="GO:0004198">
    <property type="term" value="F:calcium-dependent cysteine-type endopeptidase activity"/>
    <property type="evidence" value="ECO:0007669"/>
    <property type="project" value="InterPro"/>
</dbReference>
<organism evidence="11 12">
    <name type="scientific">Albugo candida</name>
    <dbReference type="NCBI Taxonomy" id="65357"/>
    <lineage>
        <taxon>Eukaryota</taxon>
        <taxon>Sar</taxon>
        <taxon>Stramenopiles</taxon>
        <taxon>Oomycota</taxon>
        <taxon>Peronosporomycetes</taxon>
        <taxon>Albuginales</taxon>
        <taxon>Albuginaceae</taxon>
        <taxon>Albugo</taxon>
    </lineage>
</organism>
<feature type="transmembrane region" description="Helical" evidence="7">
    <location>
        <begin position="437"/>
        <end position="459"/>
    </location>
</feature>
<evidence type="ECO:0000313" key="12">
    <source>
        <dbReference type="Proteomes" id="UP000053237"/>
    </source>
</evidence>
<dbReference type="SUPFAM" id="SSF54001">
    <property type="entry name" value="Cysteine proteinases"/>
    <property type="match status" value="1"/>
</dbReference>
<keyword evidence="4" id="KW-0788">Thiol protease</keyword>
<feature type="transmembrane region" description="Helical" evidence="7">
    <location>
        <begin position="1401"/>
        <end position="1419"/>
    </location>
</feature>
<keyword evidence="12" id="KW-1185">Reference proteome</keyword>
<dbReference type="STRING" id="65357.A0A024GJ80"/>
<dbReference type="PROSITE" id="PS50020">
    <property type="entry name" value="WW_DOMAIN_2"/>
    <property type="match status" value="1"/>
</dbReference>
<dbReference type="PANTHER" id="PTHR10183:SF379">
    <property type="entry name" value="CALPAIN-5"/>
    <property type="match status" value="1"/>
</dbReference>
<name>A0A024GJ80_9STRA</name>
<keyword evidence="7" id="KW-0812">Transmembrane</keyword>
<dbReference type="SMART" id="SM00230">
    <property type="entry name" value="CysPc"/>
    <property type="match status" value="1"/>
</dbReference>
<feature type="active site" evidence="5">
    <location>
        <position position="2207"/>
    </location>
</feature>
<dbReference type="CDD" id="cd00201">
    <property type="entry name" value="WW"/>
    <property type="match status" value="1"/>
</dbReference>
<dbReference type="SUPFAM" id="SSF51045">
    <property type="entry name" value="WW domain"/>
    <property type="match status" value="1"/>
</dbReference>
<dbReference type="InterPro" id="IPR038765">
    <property type="entry name" value="Papain-like_cys_pep_sf"/>
</dbReference>
<feature type="transmembrane region" description="Helical" evidence="7">
    <location>
        <begin position="636"/>
        <end position="658"/>
    </location>
</feature>
<comment type="caution">
    <text evidence="11">The sequence shown here is derived from an EMBL/GenBank/DDBJ whole genome shotgun (WGS) entry which is preliminary data.</text>
</comment>
<feature type="transmembrane region" description="Helical" evidence="7">
    <location>
        <begin position="1545"/>
        <end position="1567"/>
    </location>
</feature>
<evidence type="ECO:0008006" key="13">
    <source>
        <dbReference type="Google" id="ProtNLM"/>
    </source>
</evidence>
<feature type="domain" description="WW" evidence="9">
    <location>
        <begin position="2490"/>
        <end position="2524"/>
    </location>
</feature>
<feature type="domain" description="C2" evidence="8">
    <location>
        <begin position="43"/>
        <end position="184"/>
    </location>
</feature>
<evidence type="ECO:0000256" key="6">
    <source>
        <dbReference type="PROSITE-ProRule" id="PRU00239"/>
    </source>
</evidence>
<feature type="transmembrane region" description="Helical" evidence="7">
    <location>
        <begin position="760"/>
        <end position="778"/>
    </location>
</feature>
<proteinExistence type="inferred from homology"/>
<dbReference type="SUPFAM" id="SSF49758">
    <property type="entry name" value="Calpain large subunit, middle domain (domain III)"/>
    <property type="match status" value="1"/>
</dbReference>
<dbReference type="GO" id="GO:0006508">
    <property type="term" value="P:proteolysis"/>
    <property type="evidence" value="ECO:0007669"/>
    <property type="project" value="UniProtKB-KW"/>
</dbReference>
<feature type="transmembrane region" description="Helical" evidence="7">
    <location>
        <begin position="603"/>
        <end position="624"/>
    </location>
</feature>
<feature type="transmembrane region" description="Helical" evidence="7">
    <location>
        <begin position="572"/>
        <end position="591"/>
    </location>
</feature>
<feature type="domain" description="Calpain catalytic" evidence="10">
    <location>
        <begin position="1958"/>
        <end position="2265"/>
    </location>
</feature>
<dbReference type="InterPro" id="IPR036020">
    <property type="entry name" value="WW_dom_sf"/>
</dbReference>
<dbReference type="SUPFAM" id="SSF49562">
    <property type="entry name" value="C2 domain (Calcium/lipid-binding domain, CaLB)"/>
    <property type="match status" value="1"/>
</dbReference>
<evidence type="ECO:0000259" key="8">
    <source>
        <dbReference type="PROSITE" id="PS50004"/>
    </source>
</evidence>
<feature type="transmembrane region" description="Helical" evidence="7">
    <location>
        <begin position="1690"/>
        <end position="1708"/>
    </location>
</feature>
<dbReference type="Gene3D" id="2.60.40.150">
    <property type="entry name" value="C2 domain"/>
    <property type="match status" value="1"/>
</dbReference>
<protein>
    <recommendedName>
        <fullName evidence="13">C2 domain-containing protein</fullName>
    </recommendedName>
</protein>
<dbReference type="InterPro" id="IPR001202">
    <property type="entry name" value="WW_dom"/>
</dbReference>
<sequence length="2524" mass="285686">MNALCLYIVYDVLSFSFRAQTTNDIGFPDTRVSLSSTRVIPFSCFGSTRNCPDNGDYVAAGGNLTVTILEMRNLPNMDHFGHATLRTDAFLRVRVGNTTKTSGVISNSLNPMWHACARAQCDGKNDIVRDLNFGFRRAGTPITLEVWDQDSGLEFQDDLIETKKMNVIYCSTFTARTQRVNRDDSPWKLAFQPYCVEQSWIPLSDNAKDSCYNETTGKVSTQIPCMLVRLSVLPFQMRVEQVYVQNASILGGMAGYYPEYRNSSNSSQGIYGRVFTDLSHRLVNYYRMDRSKGGLLVRLQSDLQNSPGNLTLFDTFGFAPYARITINYPAEMFVFRVVEDAKSLPEWLTTSFGWTVSREFAHITNFGGEYVAYARNVSPHAINSYGDAMDSGIIIGMNVPRDFADKTVGMYFIILQPKEFTETITSEISIQFSRMPALSLLIQFGITFMLLCGMLLRFLQRLNWRIDRTSSFFAQQGALTSTLPVKSINKAGRKQSVLPIFTKKPTKETSAFSTPNTLAMLFSSAENEDLNSMQIRRFAYANCIVYLSLATPFMILIAWGVSAIFIVSPSSLGLAIIFLGSAVLLVTFALLRWKHTGWRMSNTICMLLLLSFLFTFIFLFSATLTDPRMFLGGKDLDISAITSIFLTANLMPMLCIAFSNDQKLRKSLSQVLAVIGASKKINVVKQQFKKFGTLGLQLKAARVKQGKGDAVSHKGSMFTPLMGNHYSVSSKIPGLERADVLQSSFVTLDKDKRNQQNYRLYRYAIFVLASYIMVALIWTKNGTLAIGITSTVLFVDFCMFLLARGALKWSAGFMVFLMSVARVCMIITAGEYWIIGHALLYAAIGIALTREIVGKHLPRMTEREASMVVVFGIENANARPQYDLSTKPEFVLGLLSFVYVFLLLSVGFRDDTKISFRVGIFGEEWPLWLFGVLSFVFVVFSGVALATSRALFLQKEGLLPADATRLYFFSKSWTLPFILASALEVLLICAGLFIYASTGSSFALEVSIFGPLLFITALPVYTHWCRNDYRLIVWPPDDSEVAFDEEEDDLTEYALEKDAVVERLRQKITSPHDRNGGEPTTFSQSPLSFKTVWSDDGGENENGLKENELEEVSSKGGLFLGGNRLAKINYDREGRRSLVGESGMLHHDVRIHSLDTELDTAKTLDSTINAKKPHEIPEPRPFILGLREYLSYFREILLNLHHTAIEVMQFIKEKRQEKSHEQNWDEIDFKAVSMYKAFLSGYLLPKEYAILLCFAAHLLLLFIFGMVVTATEEPGWLGHLIWTGGITFIFSFFPIVKYFRIGNVVSMDIKRSLTFSYAFAWLTGIVFFVLFFKMSLNTIEPLVIFSVLFYTPVFMILIVTIYKWRLDGYEPSRVIKRTSIAGALMIGVWIFEIYVFMSAKFGIFLILLGVLMLFLSYYFTQYIRNDMYLAPKHQIQVRTIIWVTTIAAIGFGFFFGLNFFACLSIAIVVTILNNVLTFCAQYWLLFLNHEMVLYFSPYVFPIYAYDAYRDVVIDCNSIYKFLYLTFMLVFAWGAAAVLFVQPIGFGIGVCSIGLLTFAVTTAHLCACTPVQMGIATKFVSEKIVHDASTASKNAFDTARMKFQIICSEFDRQEDREKVTAQKIQAMTLGSQTRKVARNPEIDLKDSVTVNRKCSAELALTIHSVVKSCFRTPDVDAAVSASDRVMGIRDMLYDSFSLGIGPLGFLYAFKVPKVALERLRQRYFPRLQPDAQVSPYVEEHGRRKENGHTSQRRRRMKLLANLVRLPTLDEELDREFHHETKCVIHFQLLLLDAVDARLAHTKILLQKFLREDRFKLVSNGINTPSNVFRSSSLASVDIPLVAVWLQSLSTEAQSRFHKLRTAFSDQVECADALIDAEDEQTRQNQLELRKSWLSHEKLQCRKRSDEFYARRYRREKEGQISKNAPLSHEEEALVNAQESIMEIESGYSCIIGHFGRSLQYVDTDFPPDQSSLSNCSCQNDVKGWKTSIQINANCSLFDAGSDPDDVCVGRLNDLWLLSAISIIAASGGINDGKVDPLIDHLFITKQISLSGAYAIRIFKNSQWETVIVDDYFPVLDEACKTSVDAGAAFAYSPRFEELWVPLLEKAYAKYHGGFGALEKGYVHHALQELTGYPSEEILLAQASRGIMKKTLWKQMVRFKSNRFLMGAGTLNREHADAGILNRGLVFGACYVVYEVRQVDQYQLILLRNPPGDHPEWKGDWSDSSRFWTRRLRRILKYTPDVQDNKFWISFDDFCHAFRSLYVCRYYEPAKWPTITIQGGWRSNDSAGGLPTKHNAKCEITKNPQFSLQLDRPTEVIIHVTQIDPSGIAAVDVQPFAIYVVTPSHTVAKSVPEVVLVTQLNKENVVAYSGEVRRERHIQLTCELAPKTYTILVATYRKDMEGNFRMSIQSNYPVKCTQLWPPVQKDRNDVTATGKIVQKIKENAIEKKKTLVHKIAVSAEVMGSMMKDDGSILRERLAKQVLATDDAVRNDPKNKSEWIERWDAAAGKPFYYNRRTGRATWDQPTN</sequence>
<dbReference type="PROSITE" id="PS50004">
    <property type="entry name" value="C2"/>
    <property type="match status" value="1"/>
</dbReference>
<dbReference type="SMART" id="SM00720">
    <property type="entry name" value="calpain_III"/>
    <property type="match status" value="1"/>
</dbReference>
<evidence type="ECO:0000259" key="9">
    <source>
        <dbReference type="PROSITE" id="PS50020"/>
    </source>
</evidence>
<dbReference type="Pfam" id="PF00397">
    <property type="entry name" value="WW"/>
    <property type="match status" value="1"/>
</dbReference>
<dbReference type="Proteomes" id="UP000053237">
    <property type="component" value="Unassembled WGS sequence"/>
</dbReference>
<gene>
    <name evidence="11" type="ORF">BN9_078700</name>
</gene>
<dbReference type="InterPro" id="IPR001300">
    <property type="entry name" value="Peptidase_C2_calpain_cat"/>
</dbReference>
<dbReference type="EMBL" id="CAIX01000144">
    <property type="protein sequence ID" value="CCI46915.1"/>
    <property type="molecule type" value="Genomic_DNA"/>
</dbReference>
<dbReference type="PANTHER" id="PTHR10183">
    <property type="entry name" value="CALPAIN"/>
    <property type="match status" value="1"/>
</dbReference>
<reference evidence="11 12" key="1">
    <citation type="submission" date="2012-05" db="EMBL/GenBank/DDBJ databases">
        <title>Recombination and specialization in a pathogen metapopulation.</title>
        <authorList>
            <person name="Gardiner A."/>
            <person name="Kemen E."/>
            <person name="Schultz-Larsen T."/>
            <person name="MacLean D."/>
            <person name="Van Oosterhout C."/>
            <person name="Jones J.D.G."/>
        </authorList>
    </citation>
    <scope>NUCLEOTIDE SEQUENCE [LARGE SCALE GENOMIC DNA]</scope>
    <source>
        <strain evidence="11 12">Ac Nc2</strain>
    </source>
</reference>
<dbReference type="Pfam" id="PF00168">
    <property type="entry name" value="C2"/>
    <property type="match status" value="1"/>
</dbReference>
<feature type="transmembrane region" description="Helical" evidence="7">
    <location>
        <begin position="1521"/>
        <end position="1539"/>
    </location>
</feature>
<feature type="transmembrane region" description="Helical" evidence="7">
    <location>
        <begin position="784"/>
        <end position="802"/>
    </location>
</feature>
<feature type="transmembrane region" description="Helical" evidence="7">
    <location>
        <begin position="1374"/>
        <end position="1395"/>
    </location>
</feature>
<feature type="transmembrane region" description="Helical" evidence="7">
    <location>
        <begin position="834"/>
        <end position="853"/>
    </location>
</feature>
<evidence type="ECO:0000256" key="3">
    <source>
        <dbReference type="ARBA" id="ARBA00022801"/>
    </source>
</evidence>
<feature type="transmembrane region" description="Helical" evidence="7">
    <location>
        <begin position="890"/>
        <end position="908"/>
    </location>
</feature>
<keyword evidence="7" id="KW-1133">Transmembrane helix</keyword>
<feature type="transmembrane region" description="Helical" evidence="7">
    <location>
        <begin position="1276"/>
        <end position="1296"/>
    </location>
</feature>
<dbReference type="InterPro" id="IPR035892">
    <property type="entry name" value="C2_domain_sf"/>
</dbReference>
<feature type="transmembrane region" description="Helical" evidence="7">
    <location>
        <begin position="809"/>
        <end position="828"/>
    </location>
</feature>
<evidence type="ECO:0000313" key="11">
    <source>
        <dbReference type="EMBL" id="CCI46915.1"/>
    </source>
</evidence>
<evidence type="ECO:0000256" key="7">
    <source>
        <dbReference type="SAM" id="Phobius"/>
    </source>
</evidence>
<feature type="transmembrane region" description="Helical" evidence="7">
    <location>
        <begin position="1002"/>
        <end position="1021"/>
    </location>
</feature>
<dbReference type="InterPro" id="IPR022682">
    <property type="entry name" value="Calpain_domain_III"/>
</dbReference>